<proteinExistence type="predicted"/>
<dbReference type="EMBL" id="JAAMOD010000251">
    <property type="protein sequence ID" value="KAF5233547.1"/>
    <property type="molecule type" value="Genomic_DNA"/>
</dbReference>
<evidence type="ECO:0000256" key="1">
    <source>
        <dbReference type="SAM" id="MobiDB-lite"/>
    </source>
</evidence>
<keyword evidence="2" id="KW-0812">Transmembrane</keyword>
<feature type="region of interest" description="Disordered" evidence="1">
    <location>
        <begin position="130"/>
        <end position="154"/>
    </location>
</feature>
<feature type="transmembrane region" description="Helical" evidence="2">
    <location>
        <begin position="21"/>
        <end position="39"/>
    </location>
</feature>
<evidence type="ECO:0000313" key="3">
    <source>
        <dbReference type="EMBL" id="KAF5233547.1"/>
    </source>
</evidence>
<feature type="compositionally biased region" description="Low complexity" evidence="1">
    <location>
        <begin position="48"/>
        <end position="61"/>
    </location>
</feature>
<feature type="region of interest" description="Disordered" evidence="1">
    <location>
        <begin position="40"/>
        <end position="61"/>
    </location>
</feature>
<feature type="transmembrane region" description="Helical" evidence="2">
    <location>
        <begin position="98"/>
        <end position="122"/>
    </location>
</feature>
<evidence type="ECO:0000313" key="4">
    <source>
        <dbReference type="Proteomes" id="UP000537989"/>
    </source>
</evidence>
<keyword evidence="4" id="KW-1185">Reference proteome</keyword>
<evidence type="ECO:0000256" key="2">
    <source>
        <dbReference type="SAM" id="Phobius"/>
    </source>
</evidence>
<dbReference type="Proteomes" id="UP000537989">
    <property type="component" value="Unassembled WGS sequence"/>
</dbReference>
<name>A0AAN5Z5C2_FUSAU</name>
<dbReference type="AlphaFoldDB" id="A0AAN5Z5C2"/>
<sequence length="413" mass="45837">MAAVYSFSCHHQFRVYYRTNCYKFVFFSILPAFATTPSFHQNSERPVTNTSPAALSTTAPTKTAVETATGTMAETMTVTVTVTAAPGGGDTGLPTTSIVGIALGSAAAAVALTLCAIALLYLKRRRLHPTDPDASSDTSPEIFVPETSTRELGPDNGFTGLPTCLLLDGRSCSEIEFELGAITWCHFQSHVRTFYHLDNVSVTPSTLHASLRKLHLTDATCHMIARLAIDPKTRYLTIRHLLARVIFSNLDTHNITSLSLLPPTVKELFLSRATFRVDGRPPRFETAVRSWHRITALLLHENPPSREFFKPPPSVKSQIDELATVLQESLVHFVRKDNDDQQDHLTFIIERSVKLGYEVYAHPNEWEFIFPEDEEALFVTPGLNLITDDRGVPHDPPFVALDPEIVAIKDARN</sequence>
<gene>
    <name evidence="3" type="ORF">FAUST_8091</name>
</gene>
<keyword evidence="2" id="KW-0472">Membrane</keyword>
<organism evidence="3 4">
    <name type="scientific">Fusarium austroamericanum</name>
    <dbReference type="NCBI Taxonomy" id="282268"/>
    <lineage>
        <taxon>Eukaryota</taxon>
        <taxon>Fungi</taxon>
        <taxon>Dikarya</taxon>
        <taxon>Ascomycota</taxon>
        <taxon>Pezizomycotina</taxon>
        <taxon>Sordariomycetes</taxon>
        <taxon>Hypocreomycetidae</taxon>
        <taxon>Hypocreales</taxon>
        <taxon>Nectriaceae</taxon>
        <taxon>Fusarium</taxon>
    </lineage>
</organism>
<protein>
    <submittedName>
        <fullName evidence="3">Uncharacterized protein</fullName>
    </submittedName>
</protein>
<accession>A0AAN5Z5C2</accession>
<comment type="caution">
    <text evidence="3">The sequence shown here is derived from an EMBL/GenBank/DDBJ whole genome shotgun (WGS) entry which is preliminary data.</text>
</comment>
<reference evidence="3 4" key="1">
    <citation type="submission" date="2020-02" db="EMBL/GenBank/DDBJ databases">
        <title>Identification and distribution of gene clusters putatively required for synthesis of sphingolipid metabolism inhibitors in phylogenetically diverse species of the filamentous fungus Fusarium.</title>
        <authorList>
            <person name="Kim H.-S."/>
            <person name="Busman M."/>
            <person name="Brown D.W."/>
            <person name="Divon H."/>
            <person name="Uhlig S."/>
            <person name="Proctor R.H."/>
        </authorList>
    </citation>
    <scope>NUCLEOTIDE SEQUENCE [LARGE SCALE GENOMIC DNA]</scope>
    <source>
        <strain evidence="3 4">NRRL 2903</strain>
    </source>
</reference>
<keyword evidence="2" id="KW-1133">Transmembrane helix</keyword>